<reference evidence="2" key="1">
    <citation type="submission" date="2018-02" db="EMBL/GenBank/DDBJ databases">
        <authorList>
            <person name="Hausmann B."/>
        </authorList>
    </citation>
    <scope>NUCLEOTIDE SEQUENCE [LARGE SCALE GENOMIC DNA]</scope>
    <source>
        <strain evidence="2">Peat soil MAG SbF1</strain>
    </source>
</reference>
<organism evidence="1 2">
    <name type="scientific">Candidatus Desulfosporosinus infrequens</name>
    <dbReference type="NCBI Taxonomy" id="2043169"/>
    <lineage>
        <taxon>Bacteria</taxon>
        <taxon>Bacillati</taxon>
        <taxon>Bacillota</taxon>
        <taxon>Clostridia</taxon>
        <taxon>Eubacteriales</taxon>
        <taxon>Desulfitobacteriaceae</taxon>
        <taxon>Desulfosporosinus</taxon>
    </lineage>
</organism>
<sequence length="51" mass="5740">MQDKIIGYRKKRTIKYALYSAKRFTAAHLSAQVPGTFVILVISTINLGARE</sequence>
<protein>
    <submittedName>
        <fullName evidence="1">Uncharacterized protein</fullName>
    </submittedName>
</protein>
<gene>
    <name evidence="1" type="ORF">SBF1_1710005</name>
</gene>
<proteinExistence type="predicted"/>
<name>A0A2U3KC05_9FIRM</name>
<evidence type="ECO:0000313" key="2">
    <source>
        <dbReference type="Proteomes" id="UP000238916"/>
    </source>
</evidence>
<dbReference type="EMBL" id="OMOF01000081">
    <property type="protein sequence ID" value="SPF37050.1"/>
    <property type="molecule type" value="Genomic_DNA"/>
</dbReference>
<evidence type="ECO:0000313" key="1">
    <source>
        <dbReference type="EMBL" id="SPF37050.1"/>
    </source>
</evidence>
<dbReference type="AlphaFoldDB" id="A0A2U3KC05"/>
<dbReference type="Proteomes" id="UP000238916">
    <property type="component" value="Unassembled WGS sequence"/>
</dbReference>
<accession>A0A2U3KC05</accession>